<evidence type="ECO:0000313" key="1">
    <source>
        <dbReference type="EMBL" id="KAK9325621.1"/>
    </source>
</evidence>
<keyword evidence="2" id="KW-1185">Reference proteome</keyword>
<accession>A0ACC3TX71</accession>
<evidence type="ECO:0000313" key="2">
    <source>
        <dbReference type="Proteomes" id="UP001489719"/>
    </source>
</evidence>
<proteinExistence type="predicted"/>
<sequence>MISPSRPLKSDCSQLPYASTASLLSSIPLPTVDEDDEALATLLHRIRSARAGFEELGAQHGIRLIAAGSENLVLVENQFANLKRHLDFLRPRANDGSCTSSTAKDILSVVDGIDDNLRKSREQVDIALEWTELHDSVMSDLESVMEESWKLLAELQHYQRTHDITEVDRLGNTLDVDALMSSLKQSPQPGHGKLVNLSDTDKIQNSKLCYLSKKIQPLRVSLDLLDAIIGDLIPRLEILFPGAHKDLITKRKLLDAEWKKLSLETDKIKGQMGEERWIAMLRECANQARKLMTEIDNVMNNLDGVLANGCDAVTVQRHKELYEQKARELIPEILKVLGLFSRAMEDKVTISGDIKREHMHFNNFWNDIDERIRVLDQKYELDIYQQISSTWGRESRSSMRSSLSSTSVELNFRGSRSRSRTSAQSNAEPISPSFLSRSSSPFDEEPCLQTPTVPRKTNENGFVTPTQPGRQQSSGLSMRSLSREQLRLLKAPPSAIPVRKRPSITPDLFTVPASLPRARTSSAGQHDTKRRIKSIPQPNFTPVQADIPPVPAVVPQSTSSTMKRPRASHEIERGAKSVAPATPSRKQSQVLPNLERARTVEKENGMATGNQSARKSLIPGPTSTSKLAKSTTILTNPHTPAHTSKTTPRPRTASSRDPFGPSSSVTLNHHASTPNLSSLAKRPSRANLLANVGKASVPPLPAIQPQTPLKSPAKMFKMPTGLSPNSQQKYYIKYGSAAAGDTTGMIGAVPAMAAVAGDSVKKHSARKSIGTVKDKPRWR</sequence>
<gene>
    <name evidence="1" type="ORF">V1517DRAFT_313872</name>
</gene>
<name>A0ACC3TX71_9ASCO</name>
<dbReference type="EMBL" id="MU970039">
    <property type="protein sequence ID" value="KAK9325621.1"/>
    <property type="molecule type" value="Genomic_DNA"/>
</dbReference>
<dbReference type="Proteomes" id="UP001489719">
    <property type="component" value="Unassembled WGS sequence"/>
</dbReference>
<reference evidence="2" key="1">
    <citation type="journal article" date="2024" name="Front. Bioeng. Biotechnol.">
        <title>Genome-scale model development and genomic sequencing of the oleaginous clade Lipomyces.</title>
        <authorList>
            <person name="Czajka J.J."/>
            <person name="Han Y."/>
            <person name="Kim J."/>
            <person name="Mondo S.J."/>
            <person name="Hofstad B.A."/>
            <person name="Robles A."/>
            <person name="Haridas S."/>
            <person name="Riley R."/>
            <person name="LaButti K."/>
            <person name="Pangilinan J."/>
            <person name="Andreopoulos W."/>
            <person name="Lipzen A."/>
            <person name="Yan J."/>
            <person name="Wang M."/>
            <person name="Ng V."/>
            <person name="Grigoriev I.V."/>
            <person name="Spatafora J.W."/>
            <person name="Magnuson J.K."/>
            <person name="Baker S.E."/>
            <person name="Pomraning K.R."/>
        </authorList>
    </citation>
    <scope>NUCLEOTIDE SEQUENCE [LARGE SCALE GENOMIC DNA]</scope>
    <source>
        <strain evidence="2">CBS 10300</strain>
    </source>
</reference>
<protein>
    <submittedName>
        <fullName evidence="1">Uncharacterized protein</fullName>
    </submittedName>
</protein>
<organism evidence="1 2">
    <name type="scientific">Lipomyces orientalis</name>
    <dbReference type="NCBI Taxonomy" id="1233043"/>
    <lineage>
        <taxon>Eukaryota</taxon>
        <taxon>Fungi</taxon>
        <taxon>Dikarya</taxon>
        <taxon>Ascomycota</taxon>
        <taxon>Saccharomycotina</taxon>
        <taxon>Lipomycetes</taxon>
        <taxon>Lipomycetales</taxon>
        <taxon>Lipomycetaceae</taxon>
        <taxon>Lipomyces</taxon>
    </lineage>
</organism>
<comment type="caution">
    <text evidence="1">The sequence shown here is derived from an EMBL/GenBank/DDBJ whole genome shotgun (WGS) entry which is preliminary data.</text>
</comment>